<reference evidence="9 10" key="1">
    <citation type="journal article" date="2015" name="Genome Announc.">
        <title>Complete Genome Sequence of the Novel Leech Symbiont Mucinivorans hirudinis M3T.</title>
        <authorList>
            <person name="Nelson M.C."/>
            <person name="Bomar L."/>
            <person name="Graf J."/>
        </authorList>
    </citation>
    <scope>NUCLEOTIDE SEQUENCE [LARGE SCALE GENOMIC DNA]</scope>
    <source>
        <strain evidence="10">M3</strain>
    </source>
</reference>
<dbReference type="eggNOG" id="COG1974">
    <property type="taxonomic scope" value="Bacteria"/>
</dbReference>
<dbReference type="GO" id="GO:0016787">
    <property type="term" value="F:hydrolase activity"/>
    <property type="evidence" value="ECO:0007669"/>
    <property type="project" value="UniProtKB-KW"/>
</dbReference>
<keyword evidence="6" id="KW-0742">SOS response</keyword>
<dbReference type="InterPro" id="IPR039418">
    <property type="entry name" value="LexA-like"/>
</dbReference>
<dbReference type="GO" id="GO:0006355">
    <property type="term" value="P:regulation of DNA-templated transcription"/>
    <property type="evidence" value="ECO:0007669"/>
    <property type="project" value="InterPro"/>
</dbReference>
<dbReference type="InterPro" id="IPR006197">
    <property type="entry name" value="Peptidase_S24_LexA"/>
</dbReference>
<evidence type="ECO:0000256" key="5">
    <source>
        <dbReference type="ARBA" id="ARBA00023204"/>
    </source>
</evidence>
<dbReference type="PRINTS" id="PR00726">
    <property type="entry name" value="LEXASERPTASE"/>
</dbReference>
<dbReference type="GO" id="GO:0003677">
    <property type="term" value="F:DNA binding"/>
    <property type="evidence" value="ECO:0007669"/>
    <property type="project" value="InterPro"/>
</dbReference>
<dbReference type="PANTHER" id="PTHR33516">
    <property type="entry name" value="LEXA REPRESSOR"/>
    <property type="match status" value="1"/>
</dbReference>
<evidence type="ECO:0000256" key="7">
    <source>
        <dbReference type="RuleBase" id="RU003991"/>
    </source>
</evidence>
<keyword evidence="4 7" id="KW-0068">Autocatalytic cleavage</keyword>
<feature type="domain" description="Peptidase S24/S26A/S26B/S26C" evidence="8">
    <location>
        <begin position="26"/>
        <end position="137"/>
    </location>
</feature>
<keyword evidence="5" id="KW-0234">DNA repair</keyword>
<proteinExistence type="inferred from homology"/>
<evidence type="ECO:0000256" key="3">
    <source>
        <dbReference type="ARBA" id="ARBA00022801"/>
    </source>
</evidence>
<dbReference type="Gene3D" id="2.10.109.10">
    <property type="entry name" value="Umud Fragment, subunit A"/>
    <property type="match status" value="1"/>
</dbReference>
<keyword evidence="2" id="KW-0227">DNA damage</keyword>
<organism evidence="9 10">
    <name type="scientific">Mucinivorans hirudinis</name>
    <dbReference type="NCBI Taxonomy" id="1433126"/>
    <lineage>
        <taxon>Bacteria</taxon>
        <taxon>Pseudomonadati</taxon>
        <taxon>Bacteroidota</taxon>
        <taxon>Bacteroidia</taxon>
        <taxon>Bacteroidales</taxon>
        <taxon>Rikenellaceae</taxon>
        <taxon>Mucinivorans</taxon>
    </lineage>
</organism>
<dbReference type="NCBIfam" id="NF007621">
    <property type="entry name" value="PRK10276.1"/>
    <property type="match status" value="1"/>
</dbReference>
<keyword evidence="3 7" id="KW-0378">Hydrolase</keyword>
<comment type="similarity">
    <text evidence="1 7">Belongs to the peptidase S24 family.</text>
</comment>
<dbReference type="KEGG" id="rbc:BN938_1236"/>
<evidence type="ECO:0000256" key="1">
    <source>
        <dbReference type="ARBA" id="ARBA00007484"/>
    </source>
</evidence>
<dbReference type="PATRIC" id="fig|1433126.3.peg.1227"/>
<keyword evidence="10" id="KW-1185">Reference proteome</keyword>
<dbReference type="GO" id="GO:0009432">
    <property type="term" value="P:SOS response"/>
    <property type="evidence" value="ECO:0007669"/>
    <property type="project" value="UniProtKB-KW"/>
</dbReference>
<evidence type="ECO:0000256" key="6">
    <source>
        <dbReference type="ARBA" id="ARBA00023236"/>
    </source>
</evidence>
<accession>A0A060RCY6</accession>
<dbReference type="PANTHER" id="PTHR33516:SF2">
    <property type="entry name" value="LEXA REPRESSOR-RELATED"/>
    <property type="match status" value="1"/>
</dbReference>
<dbReference type="EMBL" id="HG934468">
    <property type="protein sequence ID" value="CDN31329.1"/>
    <property type="molecule type" value="Genomic_DNA"/>
</dbReference>
<protein>
    <submittedName>
        <fullName evidence="9">Error-prone repair protein UmuD</fullName>
    </submittedName>
</protein>
<evidence type="ECO:0000313" key="10">
    <source>
        <dbReference type="Proteomes" id="UP000027616"/>
    </source>
</evidence>
<sequence>MTKFETIQIFAPDTESVAELPLSENGVSAGFPSPADDFMSLKLDLNRELIKNPSATFYARVSGDSMIDDGICNDDLLVIDKSVEPYDGCVAVCYIDGEFTLKHFENKGDHALLIPANKKYKPIRVTSDNDFMIWGVVRYVIKKV</sequence>
<dbReference type="SUPFAM" id="SSF51306">
    <property type="entry name" value="LexA/Signal peptidase"/>
    <property type="match status" value="1"/>
</dbReference>
<gene>
    <name evidence="9" type="ORF">BN938_1236</name>
</gene>
<dbReference type="STRING" id="1433126.BN938_1236"/>
<dbReference type="Proteomes" id="UP000027616">
    <property type="component" value="Chromosome I"/>
</dbReference>
<name>A0A060RCY6_9BACT</name>
<evidence type="ECO:0000256" key="4">
    <source>
        <dbReference type="ARBA" id="ARBA00022813"/>
    </source>
</evidence>
<dbReference type="InterPro" id="IPR050077">
    <property type="entry name" value="LexA_repressor"/>
</dbReference>
<dbReference type="InterPro" id="IPR015927">
    <property type="entry name" value="Peptidase_S24_S26A/B/C"/>
</dbReference>
<evidence type="ECO:0000313" key="9">
    <source>
        <dbReference type="EMBL" id="CDN31329.1"/>
    </source>
</evidence>
<dbReference type="Pfam" id="PF00717">
    <property type="entry name" value="Peptidase_S24"/>
    <property type="match status" value="1"/>
</dbReference>
<evidence type="ECO:0000256" key="2">
    <source>
        <dbReference type="ARBA" id="ARBA00022763"/>
    </source>
</evidence>
<dbReference type="InterPro" id="IPR036286">
    <property type="entry name" value="LexA/Signal_pep-like_sf"/>
</dbReference>
<dbReference type="GO" id="GO:0006281">
    <property type="term" value="P:DNA repair"/>
    <property type="evidence" value="ECO:0007669"/>
    <property type="project" value="UniProtKB-KW"/>
</dbReference>
<dbReference type="AlphaFoldDB" id="A0A060RCY6"/>
<dbReference type="HOGENOM" id="CLU_066192_0_0_10"/>
<dbReference type="CDD" id="cd06529">
    <property type="entry name" value="S24_LexA-like"/>
    <property type="match status" value="1"/>
</dbReference>
<evidence type="ECO:0000259" key="8">
    <source>
        <dbReference type="Pfam" id="PF00717"/>
    </source>
</evidence>
<dbReference type="OrthoDB" id="9787787at2"/>